<evidence type="ECO:0000259" key="1">
    <source>
        <dbReference type="Pfam" id="PF13577"/>
    </source>
</evidence>
<dbReference type="SUPFAM" id="SSF54427">
    <property type="entry name" value="NTF2-like"/>
    <property type="match status" value="1"/>
</dbReference>
<keyword evidence="3" id="KW-1185">Reference proteome</keyword>
<accession>A0A7J9UV78</accession>
<evidence type="ECO:0000313" key="3">
    <source>
        <dbReference type="Proteomes" id="UP000429644"/>
    </source>
</evidence>
<evidence type="ECO:0000313" key="2">
    <source>
        <dbReference type="EMBL" id="MPV88535.1"/>
    </source>
</evidence>
<reference evidence="2 3" key="1">
    <citation type="submission" date="2019-10" db="EMBL/GenBank/DDBJ databases">
        <title>Georgenia wutianyii sp. nov. and Georgenia yuyongxinii sp. nov. isolated from plateau pika (Ochotona curzoniae) in the Qinghai-Tibet plateau of China.</title>
        <authorList>
            <person name="Tian Z."/>
        </authorList>
    </citation>
    <scope>NUCLEOTIDE SEQUENCE [LARGE SCALE GENOMIC DNA]</scope>
    <source>
        <strain evidence="2 3">JCM 15130</strain>
    </source>
</reference>
<dbReference type="AlphaFoldDB" id="A0A7J9UV78"/>
<dbReference type="Pfam" id="PF13577">
    <property type="entry name" value="SnoaL_4"/>
    <property type="match status" value="1"/>
</dbReference>
<dbReference type="InterPro" id="IPR032710">
    <property type="entry name" value="NTF2-like_dom_sf"/>
</dbReference>
<feature type="domain" description="SnoaL-like" evidence="1">
    <location>
        <begin position="10"/>
        <end position="130"/>
    </location>
</feature>
<dbReference type="RefSeq" id="WP_152231193.1">
    <property type="nucleotide sequence ID" value="NZ_BAAAOT010000037.1"/>
</dbReference>
<dbReference type="Proteomes" id="UP000429644">
    <property type="component" value="Unassembled WGS sequence"/>
</dbReference>
<proteinExistence type="predicted"/>
<comment type="caution">
    <text evidence="2">The sequence shown here is derived from an EMBL/GenBank/DDBJ whole genome shotgun (WGS) entry which is preliminary data.</text>
</comment>
<dbReference type="InterPro" id="IPR037401">
    <property type="entry name" value="SnoaL-like"/>
</dbReference>
<protein>
    <recommendedName>
        <fullName evidence="1">SnoaL-like domain-containing protein</fullName>
    </recommendedName>
</protein>
<name>A0A7J9UV78_9MICO</name>
<gene>
    <name evidence="2" type="ORF">GB882_07630</name>
</gene>
<dbReference type="OrthoDB" id="1492465at2"/>
<organism evidence="2 3">
    <name type="scientific">Georgenia ruanii</name>
    <dbReference type="NCBI Taxonomy" id="348442"/>
    <lineage>
        <taxon>Bacteria</taxon>
        <taxon>Bacillati</taxon>
        <taxon>Actinomycetota</taxon>
        <taxon>Actinomycetes</taxon>
        <taxon>Micrococcales</taxon>
        <taxon>Bogoriellaceae</taxon>
        <taxon>Georgenia</taxon>
    </lineage>
</organism>
<dbReference type="Gene3D" id="3.10.450.50">
    <property type="match status" value="1"/>
</dbReference>
<sequence length="148" mass="17317">MNTEEKVQWLTDRALIKESIYRYAAMTDDKQWPQLRALMDPEVVAVYAGHDTLVGVEAVIEFIQRATERVVWGHHKLSVAYIDFDGDEAKALTYHTSHSVVAGDPDTVVVKVARYQDTLRRDERGSWRFIHKLMEPGWNEKRQFEQRR</sequence>
<dbReference type="EMBL" id="WHPD01001657">
    <property type="protein sequence ID" value="MPV88535.1"/>
    <property type="molecule type" value="Genomic_DNA"/>
</dbReference>